<evidence type="ECO:0000313" key="5">
    <source>
        <dbReference type="Proteomes" id="UP000325375"/>
    </source>
</evidence>
<feature type="region of interest" description="Disordered" evidence="3">
    <location>
        <begin position="1"/>
        <end position="58"/>
    </location>
</feature>
<organism evidence="4 5">
    <name type="scientific">Pseudomonas fluorescens</name>
    <dbReference type="NCBI Taxonomy" id="294"/>
    <lineage>
        <taxon>Bacteria</taxon>
        <taxon>Pseudomonadati</taxon>
        <taxon>Pseudomonadota</taxon>
        <taxon>Gammaproteobacteria</taxon>
        <taxon>Pseudomonadales</taxon>
        <taxon>Pseudomonadaceae</taxon>
        <taxon>Pseudomonas</taxon>
    </lineage>
</organism>
<evidence type="ECO:0000313" key="4">
    <source>
        <dbReference type="EMBL" id="VVO34574.1"/>
    </source>
</evidence>
<dbReference type="RefSeq" id="WP_150605281.1">
    <property type="nucleotide sequence ID" value="NZ_CABVHX010000033.1"/>
</dbReference>
<dbReference type="PANTHER" id="PTHR48051:SF1">
    <property type="entry name" value="RAS SUPPRESSOR PROTEIN 1"/>
    <property type="match status" value="1"/>
</dbReference>
<sequence length="864" mass="96239">MAAKPPRGGSTQVDVHVTANRQPEVDSSRPETVGHKSLDSRIPGANATTRVKPSGNPDLDAILPAQTITVSLVPDATEVRAVMPPTLENYRISVAPPLPAADSEGFRVYNQRRYVDLTGGGIALVAVDQNTGVYRARRSSELNPSGPVLLRSPDTGLWHPHNDLAPATAPLTETRLQAFRTELDFSAVEPGSDGLYRHDGKLYAVIFNHAYQALHDLDASTPTHKVWRIVNPKDPVASDIANVYRASRSGESLAITRNEENAWISIFVGLRGGMNRNEPAPAGLFRPWLSNTAGPSGRPPPAVATRAQVKRYFPEATDQHADDFIARFGDAAAAEVELDRLRLGLPKLNQELSVWEGFYRGDDIDERARRLAICDTLQRLYKWQGDPSERVYRDGHLVGFRLELDLGNRVNLKPPTLSTRIDSIVSMSLSGYAVQKLDDLFSTFSHIETLEVRRLGGTGKELLGAMKKLTKLRVLEIHNTSIAPEPLGYTSFSGLPRLRELILTNCIFYQHMSVTGLTELQVLRVRQSYLQWPPSGLTETRGPSRLQVLDLSNNKDLATLPDLANLPFLRELNLSSTRIGEQLAGLDVAPWGARLEVLNLENTSVPDGISLRGMRVLRELNLAGTGITQLPPSIGMQNEPLRLEILKLARNPLENAPSLRGMTALREVDLSSTLIRNFPEGVTLEIPKTSLNLADNNISVIPESLELRTGFDLTGNPISNPASLRRLIAARRQTGTDIWLGQLDPDTSANLWLHNVPEADAREKRELWDRSKERQSSHVSMAIRRLSMTPEFRIERQQLQHRLWAFLKTYENADPIERSQLISILENERSPGQMLDRLEEVMKKFDPTWQNQPPHHLPKPRGFD</sequence>
<dbReference type="InterPro" id="IPR050216">
    <property type="entry name" value="LRR_domain-containing"/>
</dbReference>
<dbReference type="InterPro" id="IPR001611">
    <property type="entry name" value="Leu-rich_rpt"/>
</dbReference>
<keyword evidence="1" id="KW-0433">Leucine-rich repeat</keyword>
<dbReference type="PROSITE" id="PS51450">
    <property type="entry name" value="LRR"/>
    <property type="match status" value="1"/>
</dbReference>
<gene>
    <name evidence="4" type="ORF">PS718_05263</name>
</gene>
<dbReference type="PANTHER" id="PTHR48051">
    <property type="match status" value="1"/>
</dbReference>
<dbReference type="GO" id="GO:0005737">
    <property type="term" value="C:cytoplasm"/>
    <property type="evidence" value="ECO:0007669"/>
    <property type="project" value="TreeGrafter"/>
</dbReference>
<dbReference type="SMART" id="SM00364">
    <property type="entry name" value="LRR_BAC"/>
    <property type="match status" value="2"/>
</dbReference>
<accession>A0A5E7F6J9</accession>
<dbReference type="AlphaFoldDB" id="A0A5E7F6J9"/>
<proteinExistence type="predicted"/>
<dbReference type="Proteomes" id="UP000325375">
    <property type="component" value="Unassembled WGS sequence"/>
</dbReference>
<keyword evidence="2" id="KW-0677">Repeat</keyword>
<evidence type="ECO:0000256" key="1">
    <source>
        <dbReference type="ARBA" id="ARBA00022614"/>
    </source>
</evidence>
<dbReference type="EMBL" id="CABVHX010000033">
    <property type="protein sequence ID" value="VVO34574.1"/>
    <property type="molecule type" value="Genomic_DNA"/>
</dbReference>
<dbReference type="SUPFAM" id="SSF52058">
    <property type="entry name" value="L domain-like"/>
    <property type="match status" value="1"/>
</dbReference>
<dbReference type="Gene3D" id="3.80.10.10">
    <property type="entry name" value="Ribonuclease Inhibitor"/>
    <property type="match status" value="2"/>
</dbReference>
<protein>
    <recommendedName>
        <fullName evidence="6">Leucine-rich repeat domain-containing protein</fullName>
    </recommendedName>
</protein>
<dbReference type="InterPro" id="IPR032675">
    <property type="entry name" value="LRR_dom_sf"/>
</dbReference>
<reference evidence="4 5" key="1">
    <citation type="submission" date="2019-09" db="EMBL/GenBank/DDBJ databases">
        <authorList>
            <person name="Chandra G."/>
            <person name="Truman W A."/>
        </authorList>
    </citation>
    <scope>NUCLEOTIDE SEQUENCE [LARGE SCALE GENOMIC DNA]</scope>
    <source>
        <strain evidence="4">PS718</strain>
    </source>
</reference>
<evidence type="ECO:0000256" key="2">
    <source>
        <dbReference type="ARBA" id="ARBA00022737"/>
    </source>
</evidence>
<name>A0A5E7F6J9_PSEFL</name>
<feature type="compositionally biased region" description="Basic and acidic residues" evidence="3">
    <location>
        <begin position="23"/>
        <end position="39"/>
    </location>
</feature>
<evidence type="ECO:0000256" key="3">
    <source>
        <dbReference type="SAM" id="MobiDB-lite"/>
    </source>
</evidence>
<evidence type="ECO:0008006" key="6">
    <source>
        <dbReference type="Google" id="ProtNLM"/>
    </source>
</evidence>